<reference evidence="1" key="1">
    <citation type="submission" date="2019-08" db="EMBL/GenBank/DDBJ databases">
        <authorList>
            <person name="Kucharzyk K."/>
            <person name="Murdoch R.W."/>
            <person name="Higgins S."/>
            <person name="Loffler F."/>
        </authorList>
    </citation>
    <scope>NUCLEOTIDE SEQUENCE</scope>
</reference>
<name>A0A644YAL4_9ZZZZ</name>
<organism evidence="1">
    <name type="scientific">bioreactor metagenome</name>
    <dbReference type="NCBI Taxonomy" id="1076179"/>
    <lineage>
        <taxon>unclassified sequences</taxon>
        <taxon>metagenomes</taxon>
        <taxon>ecological metagenomes</taxon>
    </lineage>
</organism>
<comment type="caution">
    <text evidence="1">The sequence shown here is derived from an EMBL/GenBank/DDBJ whole genome shotgun (WGS) entry which is preliminary data.</text>
</comment>
<dbReference type="EMBL" id="VSSQ01004519">
    <property type="protein sequence ID" value="MPM25530.1"/>
    <property type="molecule type" value="Genomic_DNA"/>
</dbReference>
<accession>A0A644YAL4</accession>
<proteinExistence type="predicted"/>
<dbReference type="AlphaFoldDB" id="A0A644YAL4"/>
<sequence length="523" mass="58920">MVLSQEFWQTISFSSKDVESLYNHLLEIETPLSIHELTSFLVSKKIAEEKTRVLQSIKSEGKQYLPKDQYKAGQTLVFPQRAFEKGKVTAVRPGTNPEYPSLEVISVEFASSEKVDFASNLPAHKLNDFNPIDESDNNLNAAWVTEHYGKSIAKSLQSMLDKNEDLINIAGNYFPQALLVDVGVGHLNLAEAVLEMYDGGPMTTEEIIQQIELPTDVNSKLTEFSLNYALQEDPRFDEVGPSGETLWFLNRLEPDEVQHTPITLQYAEPLVELPADLQSYLDFGASFCDELEVDNPCEAAEEVTVSLTYPHWRSGTLPLTGKLKNLFPTAFETPRVKFTFRDASSSQTFNGWVVRPSKYIFGLREWYEKEGFIPGSLIHVTKGANPGEVLIRADKKHSTKEWIRTFLVGADGGFVFAMLKQSVACSYDERMVTFIPDVKAVDGIWDKYVKTKPGIEKITIIMMRELAKLNPQGHVHAQELYAAVNLVKRCPPGPILELLFSRAWALHLGDLYFRLEESKIEGA</sequence>
<evidence type="ECO:0000313" key="1">
    <source>
        <dbReference type="EMBL" id="MPM25530.1"/>
    </source>
</evidence>
<gene>
    <name evidence="1" type="ORF">SDC9_72026</name>
</gene>
<protein>
    <submittedName>
        <fullName evidence="1">Uncharacterized protein</fullName>
    </submittedName>
</protein>